<proteinExistence type="predicted"/>
<comment type="caution">
    <text evidence="3">The sequence shown here is derived from an EMBL/GenBank/DDBJ whole genome shotgun (WGS) entry which is preliminary data.</text>
</comment>
<organism evidence="3 4">
    <name type="scientific">Autumnicola tepida</name>
    <dbReference type="NCBI Taxonomy" id="3075595"/>
    <lineage>
        <taxon>Bacteria</taxon>
        <taxon>Pseudomonadati</taxon>
        <taxon>Bacteroidota</taxon>
        <taxon>Flavobacteriia</taxon>
        <taxon>Flavobacteriales</taxon>
        <taxon>Flavobacteriaceae</taxon>
        <taxon>Autumnicola</taxon>
    </lineage>
</organism>
<evidence type="ECO:0000259" key="1">
    <source>
        <dbReference type="Pfam" id="PF03807"/>
    </source>
</evidence>
<dbReference type="SUPFAM" id="SSF51735">
    <property type="entry name" value="NAD(P)-binding Rossmann-fold domains"/>
    <property type="match status" value="1"/>
</dbReference>
<dbReference type="Gene3D" id="1.10.1040.20">
    <property type="entry name" value="ProC-like, C-terminal domain"/>
    <property type="match status" value="1"/>
</dbReference>
<dbReference type="InterPro" id="IPR008927">
    <property type="entry name" value="6-PGluconate_DH-like_C_sf"/>
</dbReference>
<accession>A0ABU3CDQ2</accession>
<dbReference type="PANTHER" id="PTHR40459">
    <property type="entry name" value="CONSERVED HYPOTHETICAL ALANINE AND LEUCINE RICH PROTEIN"/>
    <property type="match status" value="1"/>
</dbReference>
<dbReference type="SUPFAM" id="SSF48179">
    <property type="entry name" value="6-phosphogluconate dehydrogenase C-terminal domain-like"/>
    <property type="match status" value="1"/>
</dbReference>
<dbReference type="InterPro" id="IPR037108">
    <property type="entry name" value="TM1727-like_C_sf"/>
</dbReference>
<dbReference type="Gene3D" id="3.40.50.720">
    <property type="entry name" value="NAD(P)-binding Rossmann-like Domain"/>
    <property type="match status" value="1"/>
</dbReference>
<evidence type="ECO:0000313" key="4">
    <source>
        <dbReference type="Proteomes" id="UP001262889"/>
    </source>
</evidence>
<dbReference type="Proteomes" id="UP001262889">
    <property type="component" value="Unassembled WGS sequence"/>
</dbReference>
<evidence type="ECO:0000259" key="2">
    <source>
        <dbReference type="Pfam" id="PF10728"/>
    </source>
</evidence>
<dbReference type="InterPro" id="IPR018931">
    <property type="entry name" value="DUF2520"/>
</dbReference>
<gene>
    <name evidence="3" type="ORF">RM553_16670</name>
</gene>
<evidence type="ECO:0000313" key="3">
    <source>
        <dbReference type="EMBL" id="MDT0644475.1"/>
    </source>
</evidence>
<reference evidence="3 4" key="1">
    <citation type="submission" date="2023-09" db="EMBL/GenBank/DDBJ databases">
        <authorList>
            <person name="Rey-Velasco X."/>
        </authorList>
    </citation>
    <scope>NUCLEOTIDE SEQUENCE [LARGE SCALE GENOMIC DNA]</scope>
    <source>
        <strain evidence="3 4">F363</strain>
    </source>
</reference>
<dbReference type="PANTHER" id="PTHR40459:SF1">
    <property type="entry name" value="CONSERVED HYPOTHETICAL ALANINE AND LEUCINE RICH PROTEIN"/>
    <property type="match status" value="1"/>
</dbReference>
<feature type="domain" description="DUF2520" evidence="2">
    <location>
        <begin position="121"/>
        <end position="243"/>
    </location>
</feature>
<dbReference type="Pfam" id="PF10728">
    <property type="entry name" value="DUF2520"/>
    <property type="match status" value="1"/>
</dbReference>
<name>A0ABU3CDQ2_9FLAO</name>
<dbReference type="Pfam" id="PF03807">
    <property type="entry name" value="F420_oxidored"/>
    <property type="match status" value="1"/>
</dbReference>
<keyword evidence="4" id="KW-1185">Reference proteome</keyword>
<dbReference type="InterPro" id="IPR028939">
    <property type="entry name" value="P5C_Rdtase_cat_N"/>
</dbReference>
<dbReference type="EMBL" id="JAVRHQ010000027">
    <property type="protein sequence ID" value="MDT0644475.1"/>
    <property type="molecule type" value="Genomic_DNA"/>
</dbReference>
<dbReference type="InterPro" id="IPR036291">
    <property type="entry name" value="NAD(P)-bd_dom_sf"/>
</dbReference>
<protein>
    <submittedName>
        <fullName evidence="3">DUF2520 domain-containing protein</fullName>
    </submittedName>
</protein>
<dbReference type="RefSeq" id="WP_311536092.1">
    <property type="nucleotide sequence ID" value="NZ_JAVRHQ010000027.1"/>
</dbReference>
<feature type="domain" description="Pyrroline-5-carboxylate reductase catalytic N-terminal" evidence="1">
    <location>
        <begin position="4"/>
        <end position="77"/>
    </location>
</feature>
<sequence>MTEVVIIGAGNVASHLFRAFRQSGEVQIVQVYNHRSEKLADFAEISTTTSLSEITQADLYIFALKDDAIAKTAAQLKDTGGLFVHTSGGVAMESLSKFKNFGVFYPLQTFSRNREISFKNIPLCLEASSEENLHKLKELGAAISENLYEINSEQRRALHVSAVFVNNFSNHLYQIGADICKKHEVPFEILRPLIAETAAKIEELSPAEAQTGPALRNDEKTINAHLELLNAQESKIYKLLTSSIQELHGKEL</sequence>